<organism evidence="4 5">
    <name type="scientific">Actinomadura barringtoniae</name>
    <dbReference type="NCBI Taxonomy" id="1427535"/>
    <lineage>
        <taxon>Bacteria</taxon>
        <taxon>Bacillati</taxon>
        <taxon>Actinomycetota</taxon>
        <taxon>Actinomycetes</taxon>
        <taxon>Streptosporangiales</taxon>
        <taxon>Thermomonosporaceae</taxon>
        <taxon>Actinomadura</taxon>
    </lineage>
</organism>
<dbReference type="GO" id="GO:0070402">
    <property type="term" value="F:NADPH binding"/>
    <property type="evidence" value="ECO:0007669"/>
    <property type="project" value="TreeGrafter"/>
</dbReference>
<evidence type="ECO:0000256" key="1">
    <source>
        <dbReference type="ARBA" id="ARBA00022857"/>
    </source>
</evidence>
<dbReference type="AlphaFoldDB" id="A0A939PHW8"/>
<dbReference type="GO" id="GO:0035925">
    <property type="term" value="F:mRNA 3'-UTR AU-rich region binding"/>
    <property type="evidence" value="ECO:0007669"/>
    <property type="project" value="TreeGrafter"/>
</dbReference>
<evidence type="ECO:0000313" key="5">
    <source>
        <dbReference type="Proteomes" id="UP000669179"/>
    </source>
</evidence>
<dbReference type="InterPro" id="IPR020843">
    <property type="entry name" value="ER"/>
</dbReference>
<dbReference type="Proteomes" id="UP000669179">
    <property type="component" value="Unassembled WGS sequence"/>
</dbReference>
<protein>
    <submittedName>
        <fullName evidence="4">Zinc-binding dehydrogenase</fullName>
    </submittedName>
</protein>
<dbReference type="InterPro" id="IPR013149">
    <property type="entry name" value="ADH-like_C"/>
</dbReference>
<dbReference type="Pfam" id="PF08240">
    <property type="entry name" value="ADH_N"/>
    <property type="match status" value="1"/>
</dbReference>
<dbReference type="Gene3D" id="3.90.180.10">
    <property type="entry name" value="Medium-chain alcohol dehydrogenases, catalytic domain"/>
    <property type="match status" value="1"/>
</dbReference>
<proteinExistence type="predicted"/>
<keyword evidence="1" id="KW-0521">NADP</keyword>
<evidence type="ECO:0000256" key="2">
    <source>
        <dbReference type="ARBA" id="ARBA00023002"/>
    </source>
</evidence>
<accession>A0A939PHW8</accession>
<dbReference type="GO" id="GO:0005829">
    <property type="term" value="C:cytosol"/>
    <property type="evidence" value="ECO:0007669"/>
    <property type="project" value="TreeGrafter"/>
</dbReference>
<evidence type="ECO:0000259" key="3">
    <source>
        <dbReference type="SMART" id="SM00829"/>
    </source>
</evidence>
<keyword evidence="5" id="KW-1185">Reference proteome</keyword>
<gene>
    <name evidence="4" type="ORF">J4573_38375</name>
</gene>
<dbReference type="InterPro" id="IPR011032">
    <property type="entry name" value="GroES-like_sf"/>
</dbReference>
<feature type="domain" description="Enoyl reductase (ER)" evidence="3">
    <location>
        <begin position="10"/>
        <end position="324"/>
    </location>
</feature>
<keyword evidence="2" id="KW-0560">Oxidoreductase</keyword>
<comment type="caution">
    <text evidence="4">The sequence shown here is derived from an EMBL/GenBank/DDBJ whole genome shotgun (WGS) entry which is preliminary data.</text>
</comment>
<reference evidence="4" key="1">
    <citation type="submission" date="2021-03" db="EMBL/GenBank/DDBJ databases">
        <authorList>
            <person name="Kanchanasin P."/>
            <person name="Saeng-In P."/>
            <person name="Phongsopitanun W."/>
            <person name="Yuki M."/>
            <person name="Kudo T."/>
            <person name="Ohkuma M."/>
            <person name="Tanasupawat S."/>
        </authorList>
    </citation>
    <scope>NUCLEOTIDE SEQUENCE</scope>
    <source>
        <strain evidence="4">GKU 128</strain>
    </source>
</reference>
<dbReference type="GO" id="GO:0003960">
    <property type="term" value="F:quinone reductase (NADPH) activity"/>
    <property type="evidence" value="ECO:0007669"/>
    <property type="project" value="TreeGrafter"/>
</dbReference>
<dbReference type="SMART" id="SM00829">
    <property type="entry name" value="PKS_ER"/>
    <property type="match status" value="1"/>
</dbReference>
<dbReference type="Pfam" id="PF00107">
    <property type="entry name" value="ADH_zinc_N"/>
    <property type="match status" value="1"/>
</dbReference>
<sequence length="326" mass="33327">MKVIEAASFGGPEVLVAREEPEPNAGPGEVVVRVAAVDTLFVDTRIRSGWGGEFFGITAPYIPGGGLSGEVIAAGDGVPEDLVGSRVATYTNGLGGKGGYAERVAVSADAVIPLPDEVGLNDAASLIHDGVTGMRLMENVAIKPGERVLVVGATGGMGILLVQLARAAGAQVIAAARGAEKLKLARELGADVTVDYSEPGWAERVLEATGGHGADVVLDGVGDEIGRAAFDATAEGGRFSAHGATISGFTELDPQEVERRRVTLYGIGDVQLDLAERQRLAAAALAEVAAGRLRPVIGKTFPLSDAAGAHTAIENRAVIGKVLILP</sequence>
<dbReference type="SUPFAM" id="SSF50129">
    <property type="entry name" value="GroES-like"/>
    <property type="match status" value="1"/>
</dbReference>
<dbReference type="RefSeq" id="WP_208261028.1">
    <property type="nucleotide sequence ID" value="NZ_JAGEOJ010000018.1"/>
</dbReference>
<dbReference type="EMBL" id="JAGEOJ010000018">
    <property type="protein sequence ID" value="MBO2453011.1"/>
    <property type="molecule type" value="Genomic_DNA"/>
</dbReference>
<dbReference type="InterPro" id="IPR013154">
    <property type="entry name" value="ADH-like_N"/>
</dbReference>
<dbReference type="PANTHER" id="PTHR48106">
    <property type="entry name" value="QUINONE OXIDOREDUCTASE PIG3-RELATED"/>
    <property type="match status" value="1"/>
</dbReference>
<dbReference type="Gene3D" id="3.40.50.720">
    <property type="entry name" value="NAD(P)-binding Rossmann-like Domain"/>
    <property type="match status" value="1"/>
</dbReference>
<evidence type="ECO:0000313" key="4">
    <source>
        <dbReference type="EMBL" id="MBO2453011.1"/>
    </source>
</evidence>
<name>A0A939PHW8_9ACTN</name>
<dbReference type="InterPro" id="IPR036291">
    <property type="entry name" value="NAD(P)-bd_dom_sf"/>
</dbReference>
<dbReference type="SUPFAM" id="SSF51735">
    <property type="entry name" value="NAD(P)-binding Rossmann-fold domains"/>
    <property type="match status" value="1"/>
</dbReference>
<dbReference type="PANTHER" id="PTHR48106:SF13">
    <property type="entry name" value="QUINONE OXIDOREDUCTASE-RELATED"/>
    <property type="match status" value="1"/>
</dbReference>